<sequence length="45" mass="4753">MYKSGVGGQGLYVSPSTNTVVAWFSTGDGQDQEESMARAIVQSVN</sequence>
<evidence type="ECO:0008006" key="3">
    <source>
        <dbReference type="Google" id="ProtNLM"/>
    </source>
</evidence>
<dbReference type="Proteomes" id="UP000029223">
    <property type="component" value="Unassembled WGS sequence"/>
</dbReference>
<comment type="caution">
    <text evidence="1">The sequence shown here is derived from an EMBL/GenBank/DDBJ whole genome shotgun (WGS) entry which is preliminary data.</text>
</comment>
<evidence type="ECO:0000313" key="2">
    <source>
        <dbReference type="Proteomes" id="UP000029223"/>
    </source>
</evidence>
<name>A0ABQ0JB53_9VIBR</name>
<keyword evidence="2" id="KW-1185">Reference proteome</keyword>
<dbReference type="InterPro" id="IPR012338">
    <property type="entry name" value="Beta-lactam/transpept-like"/>
</dbReference>
<protein>
    <recommendedName>
        <fullName evidence="3">Beta-lactamase</fullName>
    </recommendedName>
</protein>
<dbReference type="EMBL" id="BBMS01000014">
    <property type="protein sequence ID" value="GAL25997.1"/>
    <property type="molecule type" value="Genomic_DNA"/>
</dbReference>
<gene>
    <name evidence="1" type="ORF">JCM19239_2328</name>
</gene>
<evidence type="ECO:0000313" key="1">
    <source>
        <dbReference type="EMBL" id="GAL25997.1"/>
    </source>
</evidence>
<accession>A0ABQ0JB53</accession>
<proteinExistence type="predicted"/>
<reference evidence="2" key="1">
    <citation type="submission" date="2014-09" db="EMBL/GenBank/DDBJ databases">
        <title>Vibrio variabilis JCM 19239. (C206) whole genome shotgun sequence.</title>
        <authorList>
            <person name="Sawabe T."/>
            <person name="Meirelles P."/>
            <person name="Nakanishi M."/>
            <person name="Sayaka M."/>
            <person name="Hattori M."/>
            <person name="Ohkuma M."/>
        </authorList>
    </citation>
    <scope>NUCLEOTIDE SEQUENCE [LARGE SCALE GENOMIC DNA]</scope>
    <source>
        <strain evidence="2">JCM 19239</strain>
    </source>
</reference>
<dbReference type="Gene3D" id="3.40.710.10">
    <property type="entry name" value="DD-peptidase/beta-lactamase superfamily"/>
    <property type="match status" value="1"/>
</dbReference>
<organism evidence="1 2">
    <name type="scientific">Vibrio variabilis</name>
    <dbReference type="NCBI Taxonomy" id="990271"/>
    <lineage>
        <taxon>Bacteria</taxon>
        <taxon>Pseudomonadati</taxon>
        <taxon>Pseudomonadota</taxon>
        <taxon>Gammaproteobacteria</taxon>
        <taxon>Vibrionales</taxon>
        <taxon>Vibrionaceae</taxon>
        <taxon>Vibrio</taxon>
    </lineage>
</organism>